<gene>
    <name evidence="1" type="ORF">WCD41_23615</name>
</gene>
<name>A0ABU8NBZ3_9PSEU</name>
<evidence type="ECO:0000313" key="1">
    <source>
        <dbReference type="EMBL" id="MEJ2889469.1"/>
    </source>
</evidence>
<dbReference type="Proteomes" id="UP001370100">
    <property type="component" value="Unassembled WGS sequence"/>
</dbReference>
<proteinExistence type="predicted"/>
<organism evidence="1 2">
    <name type="scientific">Actinomycetospora aeridis</name>
    <dbReference type="NCBI Taxonomy" id="3129231"/>
    <lineage>
        <taxon>Bacteria</taxon>
        <taxon>Bacillati</taxon>
        <taxon>Actinomycetota</taxon>
        <taxon>Actinomycetes</taxon>
        <taxon>Pseudonocardiales</taxon>
        <taxon>Pseudonocardiaceae</taxon>
        <taxon>Actinomycetospora</taxon>
    </lineage>
</organism>
<accession>A0ABU8NBZ3</accession>
<comment type="caution">
    <text evidence="1">The sequence shown here is derived from an EMBL/GenBank/DDBJ whole genome shotgun (WGS) entry which is preliminary data.</text>
</comment>
<dbReference type="EMBL" id="JBBEGL010000007">
    <property type="protein sequence ID" value="MEJ2889469.1"/>
    <property type="molecule type" value="Genomic_DNA"/>
</dbReference>
<reference evidence="1 2" key="1">
    <citation type="submission" date="2024-03" db="EMBL/GenBank/DDBJ databases">
        <title>Actinomycetospora sp. OC33-EN06, a novel actinomycete isolated from wild orchid (Aerides multiflora).</title>
        <authorList>
            <person name="Suriyachadkun C."/>
        </authorList>
    </citation>
    <scope>NUCLEOTIDE SEQUENCE [LARGE SCALE GENOMIC DNA]</scope>
    <source>
        <strain evidence="1 2">OC33-EN06</strain>
    </source>
</reference>
<keyword evidence="2" id="KW-1185">Reference proteome</keyword>
<evidence type="ECO:0000313" key="2">
    <source>
        <dbReference type="Proteomes" id="UP001370100"/>
    </source>
</evidence>
<protein>
    <submittedName>
        <fullName evidence="1">Uncharacterized protein</fullName>
    </submittedName>
</protein>
<sequence length="122" mass="13392">MATRLCDYATVVGSDPIRIPRTPAGVSFSLTQGFDTGGRYGASTAFLVLCARLLLGKAQVAVNGELIGTIPRTEGLEFETQIMFFDPHHLSEERGPNNILSFTRVSDDFELCNITCFFHQFG</sequence>
<dbReference type="RefSeq" id="WP_337717072.1">
    <property type="nucleotide sequence ID" value="NZ_JBBEGL010000007.1"/>
</dbReference>